<evidence type="ECO:0000313" key="2">
    <source>
        <dbReference type="Proteomes" id="UP000617979"/>
    </source>
</evidence>
<comment type="caution">
    <text evidence="1">The sequence shown here is derived from an EMBL/GenBank/DDBJ whole genome shotgun (WGS) entry which is preliminary data.</text>
</comment>
<sequence length="93" mass="10440">MKDLNLFVLVDQQQLPLQRERISLTPFIKEVVLDLANSPLAKGRHFSFASDTPSLSLVADPRYLKRSVQNLVMNAILHNPKGTSIQVFLPLSV</sequence>
<keyword evidence="2" id="KW-1185">Reference proteome</keyword>
<organism evidence="1 2">
    <name type="scientific">Kroppenstedtia guangzhouensis</name>
    <dbReference type="NCBI Taxonomy" id="1274356"/>
    <lineage>
        <taxon>Bacteria</taxon>
        <taxon>Bacillati</taxon>
        <taxon>Bacillota</taxon>
        <taxon>Bacilli</taxon>
        <taxon>Bacillales</taxon>
        <taxon>Thermoactinomycetaceae</taxon>
        <taxon>Kroppenstedtia</taxon>
    </lineage>
</organism>
<dbReference type="InterPro" id="IPR036890">
    <property type="entry name" value="HATPase_C_sf"/>
</dbReference>
<gene>
    <name evidence="1" type="ORF">GCM10007416_25700</name>
</gene>
<dbReference type="Proteomes" id="UP000617979">
    <property type="component" value="Unassembled WGS sequence"/>
</dbReference>
<evidence type="ECO:0000313" key="1">
    <source>
        <dbReference type="EMBL" id="GGA51438.1"/>
    </source>
</evidence>
<dbReference type="SUPFAM" id="SSF55874">
    <property type="entry name" value="ATPase domain of HSP90 chaperone/DNA topoisomerase II/histidine kinase"/>
    <property type="match status" value="1"/>
</dbReference>
<protein>
    <submittedName>
        <fullName evidence="1">Uncharacterized protein</fullName>
    </submittedName>
</protein>
<accession>A0ABQ1GVX1</accession>
<dbReference type="EMBL" id="BMEX01000010">
    <property type="protein sequence ID" value="GGA51438.1"/>
    <property type="molecule type" value="Genomic_DNA"/>
</dbReference>
<dbReference type="Gene3D" id="3.30.565.10">
    <property type="entry name" value="Histidine kinase-like ATPase, C-terminal domain"/>
    <property type="match status" value="1"/>
</dbReference>
<reference evidence="2" key="1">
    <citation type="journal article" date="2019" name="Int. J. Syst. Evol. Microbiol.">
        <title>The Global Catalogue of Microorganisms (GCM) 10K type strain sequencing project: providing services to taxonomists for standard genome sequencing and annotation.</title>
        <authorList>
            <consortium name="The Broad Institute Genomics Platform"/>
            <consortium name="The Broad Institute Genome Sequencing Center for Infectious Disease"/>
            <person name="Wu L."/>
            <person name="Ma J."/>
        </authorList>
    </citation>
    <scope>NUCLEOTIDE SEQUENCE [LARGE SCALE GENOMIC DNA]</scope>
    <source>
        <strain evidence="2">CGMCC 1.12404</strain>
    </source>
</reference>
<dbReference type="RefSeq" id="WP_188432926.1">
    <property type="nucleotide sequence ID" value="NZ_BMEX01000010.1"/>
</dbReference>
<name>A0ABQ1GVX1_9BACL</name>
<proteinExistence type="predicted"/>